<dbReference type="RefSeq" id="XP_040657593.1">
    <property type="nucleotide sequence ID" value="XM_040802560.1"/>
</dbReference>
<dbReference type="SUPFAM" id="SSF51197">
    <property type="entry name" value="Clavaminate synthase-like"/>
    <property type="match status" value="1"/>
</dbReference>
<dbReference type="PROSITE" id="PS51184">
    <property type="entry name" value="JMJC"/>
    <property type="match status" value="1"/>
</dbReference>
<dbReference type="Gene3D" id="2.60.120.650">
    <property type="entry name" value="Cupin"/>
    <property type="match status" value="1"/>
</dbReference>
<dbReference type="GeneID" id="63717897"/>
<dbReference type="Pfam" id="PF12937">
    <property type="entry name" value="F-box-like"/>
    <property type="match status" value="1"/>
</dbReference>
<dbReference type="InterPro" id="IPR041667">
    <property type="entry name" value="Cupin_8"/>
</dbReference>
<dbReference type="GO" id="GO:0005634">
    <property type="term" value="C:nucleus"/>
    <property type="evidence" value="ECO:0007669"/>
    <property type="project" value="TreeGrafter"/>
</dbReference>
<dbReference type="InterPro" id="IPR003347">
    <property type="entry name" value="JmjC_dom"/>
</dbReference>
<gene>
    <name evidence="4" type="ORF">DCS_05254</name>
</gene>
<dbReference type="InterPro" id="IPR036047">
    <property type="entry name" value="F-box-like_dom_sf"/>
</dbReference>
<dbReference type="PANTHER" id="PTHR12480:SF21">
    <property type="entry name" value="JMJC DOMAIN-CONTAINING PROTEIN 8"/>
    <property type="match status" value="1"/>
</dbReference>
<feature type="compositionally biased region" description="Polar residues" evidence="1">
    <location>
        <begin position="1"/>
        <end position="11"/>
    </location>
</feature>
<evidence type="ECO:0000259" key="3">
    <source>
        <dbReference type="PROSITE" id="PS51184"/>
    </source>
</evidence>
<feature type="region of interest" description="Disordered" evidence="1">
    <location>
        <begin position="475"/>
        <end position="507"/>
    </location>
</feature>
<dbReference type="GO" id="GO:0000987">
    <property type="term" value="F:cis-regulatory region sequence-specific DNA binding"/>
    <property type="evidence" value="ECO:0007669"/>
    <property type="project" value="TreeGrafter"/>
</dbReference>
<proteinExistence type="predicted"/>
<dbReference type="PROSITE" id="PS50181">
    <property type="entry name" value="FBOX"/>
    <property type="match status" value="1"/>
</dbReference>
<protein>
    <submittedName>
        <fullName evidence="4">Uncharacterized protein</fullName>
    </submittedName>
</protein>
<feature type="region of interest" description="Disordered" evidence="1">
    <location>
        <begin position="1"/>
        <end position="27"/>
    </location>
</feature>
<accession>A0A151GMJ1</accession>
<dbReference type="Pfam" id="PF13621">
    <property type="entry name" value="Cupin_8"/>
    <property type="match status" value="1"/>
</dbReference>
<dbReference type="SMART" id="SM00256">
    <property type="entry name" value="FBOX"/>
    <property type="match status" value="1"/>
</dbReference>
<name>A0A151GMJ1_DRECN</name>
<dbReference type="InterPro" id="IPR001810">
    <property type="entry name" value="F-box_dom"/>
</dbReference>
<feature type="compositionally biased region" description="Basic and acidic residues" evidence="1">
    <location>
        <begin position="475"/>
        <end position="490"/>
    </location>
</feature>
<dbReference type="EMBL" id="LAYC01000002">
    <property type="protein sequence ID" value="KYK58241.1"/>
    <property type="molecule type" value="Genomic_DNA"/>
</dbReference>
<dbReference type="InterPro" id="IPR050910">
    <property type="entry name" value="JMJD6_ArgDemeth/LysHydrox"/>
</dbReference>
<evidence type="ECO:0000313" key="4">
    <source>
        <dbReference type="EMBL" id="KYK58241.1"/>
    </source>
</evidence>
<feature type="domain" description="JmjC" evidence="3">
    <location>
        <begin position="269"/>
        <end position="428"/>
    </location>
</feature>
<dbReference type="PANTHER" id="PTHR12480">
    <property type="entry name" value="ARGININE DEMETHYLASE AND LYSYL-HYDROXYLASE JMJD"/>
    <property type="match status" value="1"/>
</dbReference>
<dbReference type="SMART" id="SM00558">
    <property type="entry name" value="JmjC"/>
    <property type="match status" value="1"/>
</dbReference>
<dbReference type="InParanoid" id="A0A151GMJ1"/>
<keyword evidence="5" id="KW-1185">Reference proteome</keyword>
<dbReference type="STRING" id="98403.A0A151GMJ1"/>
<sequence length="507" mass="57181">MMPSAIATSSCPAIGSRGVGQEGCRENEPNGFGPSLTTCSDSIPLHPHGVKPLGNCYLSHGPNARASSGTWALLPDEMLAVVLEHLDQMDLMKLGSTCKFFHAFCRWDDLWKPLFLQLPKHQTHSLGWKGTWRSTVLALPKDREAEIDCGGVFSDVLHRPFACSNIDLTKTVRNIPTRNQIHRHGNLTYDEYAERWTERPFILTKCIQEWPICSQWTIEKLLRDHGDVDFRAEAVDWTLSRYCNYMGHNKDESPLYLFDRKFVEKMGLKVGREADAAYWRPDCFGPDLFELLGSERPAHRWLIVGPERSGSTFHKDPNGTSAWNAVIQGSKYWIMFPPTAQVPGVYVSEDSSEVTSPLSIAEWLLTFHQEARLLPDCVEGICHSGEILHVPSGWWHLVVNLESGIAVTQNFVPLSPSLNLLSEVLAFLRDKPDQVSGFSKDAEDPYQLFTARLRKEHPAVLEKALDMMDRQNGKKRKWDTVVGREEKEPGETAFSFGFGGDDDDEVP</sequence>
<evidence type="ECO:0000313" key="5">
    <source>
        <dbReference type="Proteomes" id="UP000076580"/>
    </source>
</evidence>
<organism evidence="4 5">
    <name type="scientific">Drechmeria coniospora</name>
    <name type="common">Nematophagous fungus</name>
    <name type="synonym">Meria coniospora</name>
    <dbReference type="NCBI Taxonomy" id="98403"/>
    <lineage>
        <taxon>Eukaryota</taxon>
        <taxon>Fungi</taxon>
        <taxon>Dikarya</taxon>
        <taxon>Ascomycota</taxon>
        <taxon>Pezizomycotina</taxon>
        <taxon>Sordariomycetes</taxon>
        <taxon>Hypocreomycetidae</taxon>
        <taxon>Hypocreales</taxon>
        <taxon>Ophiocordycipitaceae</taxon>
        <taxon>Drechmeria</taxon>
    </lineage>
</organism>
<comment type="caution">
    <text evidence="4">The sequence shown here is derived from an EMBL/GenBank/DDBJ whole genome shotgun (WGS) entry which is preliminary data.</text>
</comment>
<dbReference type="AlphaFoldDB" id="A0A151GMJ1"/>
<feature type="domain" description="F-box" evidence="2">
    <location>
        <begin position="68"/>
        <end position="114"/>
    </location>
</feature>
<evidence type="ECO:0000259" key="2">
    <source>
        <dbReference type="PROSITE" id="PS50181"/>
    </source>
</evidence>
<dbReference type="Proteomes" id="UP000076580">
    <property type="component" value="Chromosome 02"/>
</dbReference>
<dbReference type="SUPFAM" id="SSF81383">
    <property type="entry name" value="F-box domain"/>
    <property type="match status" value="1"/>
</dbReference>
<dbReference type="Gene3D" id="1.20.1280.50">
    <property type="match status" value="1"/>
</dbReference>
<reference evidence="4 5" key="1">
    <citation type="journal article" date="2016" name="Sci. Rep.">
        <title>Insights into Adaptations to a Near-Obligate Nematode Endoparasitic Lifestyle from the Finished Genome of Drechmeria coniospora.</title>
        <authorList>
            <person name="Zhang L."/>
            <person name="Zhou Z."/>
            <person name="Guo Q."/>
            <person name="Fokkens L."/>
            <person name="Miskei M."/>
            <person name="Pocsi I."/>
            <person name="Zhang W."/>
            <person name="Chen M."/>
            <person name="Wang L."/>
            <person name="Sun Y."/>
            <person name="Donzelli B.G."/>
            <person name="Gibson D.M."/>
            <person name="Nelson D.R."/>
            <person name="Luo J.G."/>
            <person name="Rep M."/>
            <person name="Liu H."/>
            <person name="Yang S."/>
            <person name="Wang J."/>
            <person name="Krasnoff S.B."/>
            <person name="Xu Y."/>
            <person name="Molnar I."/>
            <person name="Lin M."/>
        </authorList>
    </citation>
    <scope>NUCLEOTIDE SEQUENCE [LARGE SCALE GENOMIC DNA]</scope>
    <source>
        <strain evidence="4 5">ARSEF 6962</strain>
    </source>
</reference>
<evidence type="ECO:0000256" key="1">
    <source>
        <dbReference type="SAM" id="MobiDB-lite"/>
    </source>
</evidence>